<dbReference type="InterPro" id="IPR036265">
    <property type="entry name" value="HIT-like_sf"/>
</dbReference>
<evidence type="ECO:0000256" key="1">
    <source>
        <dbReference type="PROSITE-ProRule" id="PRU00464"/>
    </source>
</evidence>
<dbReference type="PIRSF" id="PIRSF000714">
    <property type="entry name" value="HIT"/>
    <property type="match status" value="1"/>
</dbReference>
<dbReference type="RefSeq" id="WP_164654481.1">
    <property type="nucleotide sequence ID" value="NZ_JAAIJR010000053.1"/>
</dbReference>
<comment type="caution">
    <text evidence="1">Lacks conserved residue(s) required for the propagation of feature annotation.</text>
</comment>
<dbReference type="InterPro" id="IPR026026">
    <property type="entry name" value="HIT_Hint"/>
</dbReference>
<dbReference type="SUPFAM" id="SSF54197">
    <property type="entry name" value="HIT-like"/>
    <property type="match status" value="1"/>
</dbReference>
<dbReference type="Pfam" id="PF01230">
    <property type="entry name" value="HIT"/>
    <property type="match status" value="1"/>
</dbReference>
<proteinExistence type="predicted"/>
<accession>A0A6P1DV79</accession>
<evidence type="ECO:0000313" key="4">
    <source>
        <dbReference type="Proteomes" id="UP000471640"/>
    </source>
</evidence>
<evidence type="ECO:0000259" key="2">
    <source>
        <dbReference type="PROSITE" id="PS51084"/>
    </source>
</evidence>
<dbReference type="InterPro" id="IPR011146">
    <property type="entry name" value="HIT-like"/>
</dbReference>
<gene>
    <name evidence="3" type="ORF">G3480_13835</name>
</gene>
<sequence>MRKYGSTGFELHPRLKADTWSMGESSNSLLLLMNNALAPWLILVPKTDAHELHHLSASFRQDIREEVDLVCAALEQALRPHKLNVATLGNAVSQLHIHVVARYTNDVFWPGPVWGHEQRRDYQAEEVERLKGQLREDLGQAFALA</sequence>
<name>A0A6P1DV79_9GAMM</name>
<dbReference type="PROSITE" id="PS51084">
    <property type="entry name" value="HIT_2"/>
    <property type="match status" value="1"/>
</dbReference>
<reference evidence="4" key="1">
    <citation type="journal article" date="2020" name="Microbiol. Resour. Announc.">
        <title>Draft Genome Sequences of Thiorhodococcus mannitoliphagus and Thiorhodococcus minor, Purple Sulfur Photosynthetic Bacteria in the Gammaproteobacterial Family Chromatiaceae.</title>
        <authorList>
            <person name="Aviles F.A."/>
            <person name="Meyer T.E."/>
            <person name="Kyndt J.A."/>
        </authorList>
    </citation>
    <scope>NUCLEOTIDE SEQUENCE [LARGE SCALE GENOMIC DNA]</scope>
    <source>
        <strain evidence="4">DSM 18266</strain>
    </source>
</reference>
<dbReference type="Proteomes" id="UP000471640">
    <property type="component" value="Unassembled WGS sequence"/>
</dbReference>
<reference evidence="3 4" key="2">
    <citation type="submission" date="2020-02" db="EMBL/GenBank/DDBJ databases">
        <title>Genome sequences of Thiorhodococcus mannitoliphagus and Thiorhodococcus minor, purple sulfur photosynthetic bacteria in the gammaproteobacterial family, Chromatiaceae.</title>
        <authorList>
            <person name="Aviles F.A."/>
            <person name="Meyer T.E."/>
            <person name="Kyndt J.A."/>
        </authorList>
    </citation>
    <scope>NUCLEOTIDE SEQUENCE [LARGE SCALE GENOMIC DNA]</scope>
    <source>
        <strain evidence="3 4">DSM 18266</strain>
    </source>
</reference>
<feature type="domain" description="HIT" evidence="2">
    <location>
        <begin position="8"/>
        <end position="109"/>
    </location>
</feature>
<dbReference type="AlphaFoldDB" id="A0A6P1DV79"/>
<keyword evidence="4" id="KW-1185">Reference proteome</keyword>
<dbReference type="Gene3D" id="3.30.428.10">
    <property type="entry name" value="HIT-like"/>
    <property type="match status" value="1"/>
</dbReference>
<evidence type="ECO:0000313" key="3">
    <source>
        <dbReference type="EMBL" id="NEX21380.1"/>
    </source>
</evidence>
<protein>
    <submittedName>
        <fullName evidence="3">HIT family protein</fullName>
    </submittedName>
</protein>
<comment type="caution">
    <text evidence="3">The sequence shown here is derived from an EMBL/GenBank/DDBJ whole genome shotgun (WGS) entry which is preliminary data.</text>
</comment>
<dbReference type="GO" id="GO:0003824">
    <property type="term" value="F:catalytic activity"/>
    <property type="evidence" value="ECO:0007669"/>
    <property type="project" value="InterPro"/>
</dbReference>
<organism evidence="3 4">
    <name type="scientific">Thiorhodococcus mannitoliphagus</name>
    <dbReference type="NCBI Taxonomy" id="329406"/>
    <lineage>
        <taxon>Bacteria</taxon>
        <taxon>Pseudomonadati</taxon>
        <taxon>Pseudomonadota</taxon>
        <taxon>Gammaproteobacteria</taxon>
        <taxon>Chromatiales</taxon>
        <taxon>Chromatiaceae</taxon>
        <taxon>Thiorhodococcus</taxon>
    </lineage>
</organism>
<dbReference type="EMBL" id="JAAIJR010000053">
    <property type="protein sequence ID" value="NEX21380.1"/>
    <property type="molecule type" value="Genomic_DNA"/>
</dbReference>